<reference evidence="1 2" key="1">
    <citation type="submission" date="2018-11" db="EMBL/GenBank/DDBJ databases">
        <title>Draft genome sequence of Ferruginibacter sp. BO-59.</title>
        <authorList>
            <person name="Im W.T."/>
        </authorList>
    </citation>
    <scope>NUCLEOTIDE SEQUENCE [LARGE SCALE GENOMIC DNA]</scope>
    <source>
        <strain evidence="1 2">BO-59</strain>
    </source>
</reference>
<dbReference type="AlphaFoldDB" id="A0A3M9NRQ2"/>
<keyword evidence="2" id="KW-1185">Reference proteome</keyword>
<accession>A0A3M9NRQ2</accession>
<comment type="caution">
    <text evidence="1">The sequence shown here is derived from an EMBL/GenBank/DDBJ whole genome shotgun (WGS) entry which is preliminary data.</text>
</comment>
<evidence type="ECO:0000313" key="2">
    <source>
        <dbReference type="Proteomes" id="UP000267223"/>
    </source>
</evidence>
<evidence type="ECO:0000313" key="1">
    <source>
        <dbReference type="EMBL" id="RNI39873.1"/>
    </source>
</evidence>
<organism evidence="1 2">
    <name type="scientific">Hanamia caeni</name>
    <dbReference type="NCBI Taxonomy" id="2294116"/>
    <lineage>
        <taxon>Bacteria</taxon>
        <taxon>Pseudomonadati</taxon>
        <taxon>Bacteroidota</taxon>
        <taxon>Chitinophagia</taxon>
        <taxon>Chitinophagales</taxon>
        <taxon>Chitinophagaceae</taxon>
        <taxon>Hanamia</taxon>
    </lineage>
</organism>
<dbReference type="EMBL" id="RJJR01000001">
    <property type="protein sequence ID" value="RNI39873.1"/>
    <property type="molecule type" value="Genomic_DNA"/>
</dbReference>
<protein>
    <submittedName>
        <fullName evidence="1">Uncharacterized protein</fullName>
    </submittedName>
</protein>
<sequence>MNLFFWIRIKRLHTTVINFKNDICISHKQLVLVAALVFTRANFFFLTSNAFRFKTSHYKIP</sequence>
<proteinExistence type="predicted"/>
<gene>
    <name evidence="1" type="ORF">EFY79_00795</name>
</gene>
<dbReference type="Proteomes" id="UP000267223">
    <property type="component" value="Unassembled WGS sequence"/>
</dbReference>
<name>A0A3M9NRQ2_9BACT</name>